<sequence>MSDFLSNFSNDNYHKTNQKKTPTNEKKEKKLVDSSEVPRQTSKEQITAQDLQRHLAKEKALEPQERRKRSAVNPSRSWEQKDATKADQNTKKRSNPQSVDVEEKLQAERTTRKSSFEVEPEVEFDPTYQQKKRQKQLIIGIVSAVVLVLIGIAIYFMMHVKVPDFTNQSISEAKKWGKDHQVEIVLEQEYSTDVEAGFILKQSTPTGKRIRKKSDLTITASKGADPEEVLILPDFNELSFQEAKDWAKEHLADNLKITKKYSDEIEENKFIAIEFKDKDTVTNTNYRRKDKATISYSKGKETFEKNIDVPDFKEKAKMEVEAWAKKNDISLTINEEPSKLVPTGMIITQSIAPGEKLAKKDEMAIVVSTGEVIIVPNYYNLTQEEAGSVPGMTPIIKQRYNTKVPYGQLISQSLAGGTALGEKDEKTITLIYSLGKPYLADLRGTNESELQKIIYDTFTSKGVTVNYSTYYVDSDQAKGTIVEQSPFGSYMGLSFSVSFGISNGSQYQFNPQPEPNPETPATTQKEALETN</sequence>
<feature type="region of interest" description="Disordered" evidence="1">
    <location>
        <begin position="1"/>
        <end position="125"/>
    </location>
</feature>
<feature type="transmembrane region" description="Helical" evidence="2">
    <location>
        <begin position="137"/>
        <end position="158"/>
    </location>
</feature>
<evidence type="ECO:0000256" key="1">
    <source>
        <dbReference type="SAM" id="MobiDB-lite"/>
    </source>
</evidence>
<keyword evidence="2" id="KW-0812">Transmembrane</keyword>
<keyword evidence="5" id="KW-1185">Reference proteome</keyword>
<dbReference type="Gene3D" id="3.30.10.20">
    <property type="match status" value="3"/>
</dbReference>
<evidence type="ECO:0000256" key="2">
    <source>
        <dbReference type="SAM" id="Phobius"/>
    </source>
</evidence>
<evidence type="ECO:0000259" key="3">
    <source>
        <dbReference type="PROSITE" id="PS51178"/>
    </source>
</evidence>
<dbReference type="CDD" id="cd06577">
    <property type="entry name" value="PASTA_pknB"/>
    <property type="match status" value="4"/>
</dbReference>
<feature type="domain" description="PASTA" evidence="3">
    <location>
        <begin position="151"/>
        <end position="222"/>
    </location>
</feature>
<keyword evidence="4" id="KW-0808">Transferase</keyword>
<feature type="compositionally biased region" description="Basic and acidic residues" evidence="1">
    <location>
        <begin position="51"/>
        <end position="65"/>
    </location>
</feature>
<feature type="domain" description="PASTA" evidence="3">
    <location>
        <begin position="299"/>
        <end position="369"/>
    </location>
</feature>
<organism evidence="4 5">
    <name type="scientific">Granulicatella balaenopterae</name>
    <dbReference type="NCBI Taxonomy" id="137733"/>
    <lineage>
        <taxon>Bacteria</taxon>
        <taxon>Bacillati</taxon>
        <taxon>Bacillota</taxon>
        <taxon>Bacilli</taxon>
        <taxon>Lactobacillales</taxon>
        <taxon>Carnobacteriaceae</taxon>
        <taxon>Granulicatella</taxon>
    </lineage>
</organism>
<proteinExistence type="predicted"/>
<keyword evidence="4" id="KW-0418">Kinase</keyword>
<evidence type="ECO:0000313" key="4">
    <source>
        <dbReference type="EMBL" id="SER22971.1"/>
    </source>
</evidence>
<feature type="compositionally biased region" description="Basic and acidic residues" evidence="1">
    <location>
        <begin position="101"/>
        <end position="116"/>
    </location>
</feature>
<dbReference type="STRING" id="137733.SAMN05421767_1276"/>
<dbReference type="RefSeq" id="WP_089747056.1">
    <property type="nucleotide sequence ID" value="NZ_FOGF01000027.1"/>
</dbReference>
<dbReference type="AlphaFoldDB" id="A0A1H9MHF9"/>
<protein>
    <submittedName>
        <fullName evidence="4">Serine/threonine protein kinase</fullName>
    </submittedName>
</protein>
<accession>A0A1H9MHF9</accession>
<feature type="compositionally biased region" description="Basic and acidic residues" evidence="1">
    <location>
        <begin position="22"/>
        <end position="33"/>
    </location>
</feature>
<dbReference type="Proteomes" id="UP000198556">
    <property type="component" value="Unassembled WGS sequence"/>
</dbReference>
<evidence type="ECO:0000313" key="5">
    <source>
        <dbReference type="Proteomes" id="UP000198556"/>
    </source>
</evidence>
<dbReference type="InterPro" id="IPR005543">
    <property type="entry name" value="PASTA_dom"/>
</dbReference>
<feature type="compositionally biased region" description="Polar residues" evidence="1">
    <location>
        <begin position="1"/>
        <end position="11"/>
    </location>
</feature>
<dbReference type="Pfam" id="PF03793">
    <property type="entry name" value="PASTA"/>
    <property type="match status" value="2"/>
</dbReference>
<feature type="compositionally biased region" description="Basic and acidic residues" evidence="1">
    <location>
        <begin position="78"/>
        <end position="90"/>
    </location>
</feature>
<name>A0A1H9MHF9_9LACT</name>
<gene>
    <name evidence="4" type="ORF">SAMN05421767_1276</name>
</gene>
<keyword evidence="4" id="KW-0723">Serine/threonine-protein kinase</keyword>
<keyword evidence="2" id="KW-1133">Transmembrane helix</keyword>
<keyword evidence="2" id="KW-0472">Membrane</keyword>
<dbReference type="SMART" id="SM00740">
    <property type="entry name" value="PASTA"/>
    <property type="match status" value="4"/>
</dbReference>
<dbReference type="OrthoDB" id="1641593at2"/>
<reference evidence="4 5" key="1">
    <citation type="submission" date="2016-10" db="EMBL/GenBank/DDBJ databases">
        <authorList>
            <person name="de Groot N.N."/>
        </authorList>
    </citation>
    <scope>NUCLEOTIDE SEQUENCE [LARGE SCALE GENOMIC DNA]</scope>
    <source>
        <strain evidence="4 5">DSM 15827</strain>
    </source>
</reference>
<dbReference type="GO" id="GO:0004674">
    <property type="term" value="F:protein serine/threonine kinase activity"/>
    <property type="evidence" value="ECO:0007669"/>
    <property type="project" value="UniProtKB-KW"/>
</dbReference>
<dbReference type="EMBL" id="FOGF01000027">
    <property type="protein sequence ID" value="SER22971.1"/>
    <property type="molecule type" value="Genomic_DNA"/>
</dbReference>
<dbReference type="PROSITE" id="PS51178">
    <property type="entry name" value="PASTA"/>
    <property type="match status" value="2"/>
</dbReference>
<feature type="region of interest" description="Disordered" evidence="1">
    <location>
        <begin position="506"/>
        <end position="531"/>
    </location>
</feature>
<feature type="compositionally biased region" description="Polar residues" evidence="1">
    <location>
        <begin position="37"/>
        <end position="50"/>
    </location>
</feature>